<feature type="compositionally biased region" description="Polar residues" evidence="6">
    <location>
        <begin position="19"/>
        <end position="28"/>
    </location>
</feature>
<accession>A0A8I3AXF5</accession>
<comment type="caution">
    <text evidence="9">The sequence shown here is derived from an EMBL/GenBank/DDBJ whole genome shotgun (WGS) entry which is preliminary data.</text>
</comment>
<sequence length="224" mass="24748">METSKQLPGRNGEKGVDSEPQTDQNSIESADVQEWSHKEELKARRKVDSTVLPLLFLGLLVFQLDRMNLASALTDGFAVDIAVTQETINLGKPAHKLGPRRWISAQVFIFGLVATMQFLLVNRTGFLVARLILGFSEAGYIPGAVYTLSMWYPKRELAKRVAIFFFGMFGGNALSPVLASGILQLGGRAGLKGWQWLFLRESPFCAPFLLTFASRSLLNISASH</sequence>
<comment type="subcellular location">
    <subcellularLocation>
        <location evidence="1">Membrane</location>
        <topology evidence="1">Multi-pass membrane protein</topology>
    </subcellularLocation>
</comment>
<evidence type="ECO:0000256" key="7">
    <source>
        <dbReference type="SAM" id="Phobius"/>
    </source>
</evidence>
<dbReference type="GO" id="GO:0022857">
    <property type="term" value="F:transmembrane transporter activity"/>
    <property type="evidence" value="ECO:0007669"/>
    <property type="project" value="InterPro"/>
</dbReference>
<evidence type="ECO:0000256" key="4">
    <source>
        <dbReference type="ARBA" id="ARBA00022989"/>
    </source>
</evidence>
<evidence type="ECO:0000259" key="8">
    <source>
        <dbReference type="PROSITE" id="PS50850"/>
    </source>
</evidence>
<proteinExistence type="predicted"/>
<dbReference type="OrthoDB" id="2985014at2759"/>
<dbReference type="GO" id="GO:0016020">
    <property type="term" value="C:membrane"/>
    <property type="evidence" value="ECO:0007669"/>
    <property type="project" value="UniProtKB-SubCell"/>
</dbReference>
<dbReference type="PANTHER" id="PTHR43791:SF32">
    <property type="entry name" value="MAJOR FACILITATOR SUPERFAMILY (MFS) PROFILE DOMAIN-CONTAINING PROTEIN"/>
    <property type="match status" value="1"/>
</dbReference>
<dbReference type="AlphaFoldDB" id="A0A8I3AXF5"/>
<feature type="region of interest" description="Disordered" evidence="6">
    <location>
        <begin position="1"/>
        <end position="31"/>
    </location>
</feature>
<name>A0A8I3AXF5_VERLO</name>
<dbReference type="Proteomes" id="UP000689129">
    <property type="component" value="Unassembled WGS sequence"/>
</dbReference>
<dbReference type="InterPro" id="IPR020846">
    <property type="entry name" value="MFS_dom"/>
</dbReference>
<keyword evidence="2" id="KW-0813">Transport</keyword>
<feature type="transmembrane region" description="Helical" evidence="7">
    <location>
        <begin position="127"/>
        <end position="149"/>
    </location>
</feature>
<evidence type="ECO:0000313" key="9">
    <source>
        <dbReference type="EMBL" id="KAG7143725.1"/>
    </source>
</evidence>
<evidence type="ECO:0000256" key="3">
    <source>
        <dbReference type="ARBA" id="ARBA00022692"/>
    </source>
</evidence>
<dbReference type="PROSITE" id="PS50850">
    <property type="entry name" value="MFS"/>
    <property type="match status" value="1"/>
</dbReference>
<keyword evidence="3 7" id="KW-0812">Transmembrane</keyword>
<feature type="domain" description="Major facilitator superfamily (MFS) profile" evidence="8">
    <location>
        <begin position="1"/>
        <end position="224"/>
    </location>
</feature>
<dbReference type="PANTHER" id="PTHR43791">
    <property type="entry name" value="PERMEASE-RELATED"/>
    <property type="match status" value="1"/>
</dbReference>
<evidence type="ECO:0000256" key="6">
    <source>
        <dbReference type="SAM" id="MobiDB-lite"/>
    </source>
</evidence>
<feature type="transmembrane region" description="Helical" evidence="7">
    <location>
        <begin position="161"/>
        <end position="185"/>
    </location>
</feature>
<evidence type="ECO:0000256" key="2">
    <source>
        <dbReference type="ARBA" id="ARBA00022448"/>
    </source>
</evidence>
<keyword evidence="4 7" id="KW-1133">Transmembrane helix</keyword>
<organism evidence="9 10">
    <name type="scientific">Verticillium longisporum</name>
    <name type="common">Verticillium dahliae var. longisporum</name>
    <dbReference type="NCBI Taxonomy" id="100787"/>
    <lineage>
        <taxon>Eukaryota</taxon>
        <taxon>Fungi</taxon>
        <taxon>Dikarya</taxon>
        <taxon>Ascomycota</taxon>
        <taxon>Pezizomycotina</taxon>
        <taxon>Sordariomycetes</taxon>
        <taxon>Hypocreomycetidae</taxon>
        <taxon>Glomerellales</taxon>
        <taxon>Plectosphaerellaceae</taxon>
        <taxon>Verticillium</taxon>
    </lineage>
</organism>
<gene>
    <name evidence="9" type="ORF">HYQ45_000001</name>
</gene>
<reference evidence="9" key="1">
    <citation type="journal article" date="2021" name="Mol. Plant Pathol.">
        <title>A 20-kb lineage-specific genomic region tames virulence in pathogenic amphidiploid Verticillium longisporum.</title>
        <authorList>
            <person name="Harting R."/>
            <person name="Starke J."/>
            <person name="Kusch H."/>
            <person name="Poggeler S."/>
            <person name="Maurus I."/>
            <person name="Schluter R."/>
            <person name="Landesfeind M."/>
            <person name="Bulla I."/>
            <person name="Nowrousian M."/>
            <person name="de Jonge R."/>
            <person name="Stahlhut G."/>
            <person name="Hoff K.J."/>
            <person name="Asshauer K.P."/>
            <person name="Thurmer A."/>
            <person name="Stanke M."/>
            <person name="Daniel R."/>
            <person name="Morgenstern B."/>
            <person name="Thomma B.P.H.J."/>
            <person name="Kronstad J.W."/>
            <person name="Braus-Stromeyer S.A."/>
            <person name="Braus G.H."/>
        </authorList>
    </citation>
    <scope>NUCLEOTIDE SEQUENCE</scope>
    <source>
        <strain evidence="9">Vl32</strain>
    </source>
</reference>
<dbReference type="Pfam" id="PF07690">
    <property type="entry name" value="MFS_1"/>
    <property type="match status" value="1"/>
</dbReference>
<keyword evidence="5 7" id="KW-0472">Membrane</keyword>
<evidence type="ECO:0000256" key="5">
    <source>
        <dbReference type="ARBA" id="ARBA00023136"/>
    </source>
</evidence>
<protein>
    <submittedName>
        <fullName evidence="9">Putative transporter like protein</fullName>
    </submittedName>
</protein>
<evidence type="ECO:0000256" key="1">
    <source>
        <dbReference type="ARBA" id="ARBA00004141"/>
    </source>
</evidence>
<dbReference type="EMBL" id="JAEMWZ010000001">
    <property type="protein sequence ID" value="KAG7143725.1"/>
    <property type="molecule type" value="Genomic_DNA"/>
</dbReference>
<evidence type="ECO:0000313" key="10">
    <source>
        <dbReference type="Proteomes" id="UP000689129"/>
    </source>
</evidence>
<dbReference type="InterPro" id="IPR011701">
    <property type="entry name" value="MFS"/>
</dbReference>
<feature type="transmembrane region" description="Helical" evidence="7">
    <location>
        <begin position="102"/>
        <end position="121"/>
    </location>
</feature>